<feature type="transmembrane region" description="Helical" evidence="7">
    <location>
        <begin position="101"/>
        <end position="123"/>
    </location>
</feature>
<dbReference type="GO" id="GO:0005886">
    <property type="term" value="C:plasma membrane"/>
    <property type="evidence" value="ECO:0007669"/>
    <property type="project" value="UniProtKB-SubCell"/>
</dbReference>
<evidence type="ECO:0000256" key="5">
    <source>
        <dbReference type="ARBA" id="ARBA00022989"/>
    </source>
</evidence>
<name>A0A6J6GRS5_9ZZZZ</name>
<keyword evidence="2" id="KW-1003">Cell membrane</keyword>
<keyword evidence="6 7" id="KW-0472">Membrane</keyword>
<evidence type="ECO:0000256" key="4">
    <source>
        <dbReference type="ARBA" id="ARBA00022692"/>
    </source>
</evidence>
<comment type="subcellular location">
    <subcellularLocation>
        <location evidence="1">Cell membrane</location>
        <topology evidence="1">Multi-pass membrane protein</topology>
    </subcellularLocation>
</comment>
<organism evidence="8">
    <name type="scientific">freshwater metagenome</name>
    <dbReference type="NCBI Taxonomy" id="449393"/>
    <lineage>
        <taxon>unclassified sequences</taxon>
        <taxon>metagenomes</taxon>
        <taxon>ecological metagenomes</taxon>
    </lineage>
</organism>
<feature type="transmembrane region" description="Helical" evidence="7">
    <location>
        <begin position="25"/>
        <end position="45"/>
    </location>
</feature>
<reference evidence="8" key="1">
    <citation type="submission" date="2020-05" db="EMBL/GenBank/DDBJ databases">
        <authorList>
            <person name="Chiriac C."/>
            <person name="Salcher M."/>
            <person name="Ghai R."/>
            <person name="Kavagutti S V."/>
        </authorList>
    </citation>
    <scope>NUCLEOTIDE SEQUENCE</scope>
</reference>
<dbReference type="Pfam" id="PF09594">
    <property type="entry name" value="GT87"/>
    <property type="match status" value="1"/>
</dbReference>
<keyword evidence="3" id="KW-0808">Transferase</keyword>
<protein>
    <submittedName>
        <fullName evidence="8">Unannotated protein</fullName>
    </submittedName>
</protein>
<feature type="transmembrane region" description="Helical" evidence="7">
    <location>
        <begin position="343"/>
        <end position="364"/>
    </location>
</feature>
<evidence type="ECO:0000256" key="1">
    <source>
        <dbReference type="ARBA" id="ARBA00004651"/>
    </source>
</evidence>
<accession>A0A6J6GRS5</accession>
<evidence type="ECO:0000256" key="2">
    <source>
        <dbReference type="ARBA" id="ARBA00022475"/>
    </source>
</evidence>
<dbReference type="EMBL" id="CAEZUP010000007">
    <property type="protein sequence ID" value="CAB4599438.1"/>
    <property type="molecule type" value="Genomic_DNA"/>
</dbReference>
<feature type="transmembrane region" description="Helical" evidence="7">
    <location>
        <begin position="269"/>
        <end position="288"/>
    </location>
</feature>
<dbReference type="InterPro" id="IPR018584">
    <property type="entry name" value="GT87"/>
</dbReference>
<gene>
    <name evidence="8" type="ORF">UFOPK1835_00282</name>
</gene>
<dbReference type="GO" id="GO:0016758">
    <property type="term" value="F:hexosyltransferase activity"/>
    <property type="evidence" value="ECO:0007669"/>
    <property type="project" value="InterPro"/>
</dbReference>
<feature type="transmembrane region" description="Helical" evidence="7">
    <location>
        <begin position="376"/>
        <end position="395"/>
    </location>
</feature>
<feature type="transmembrane region" description="Helical" evidence="7">
    <location>
        <begin position="200"/>
        <end position="220"/>
    </location>
</feature>
<evidence type="ECO:0000256" key="7">
    <source>
        <dbReference type="SAM" id="Phobius"/>
    </source>
</evidence>
<feature type="transmembrane region" description="Helical" evidence="7">
    <location>
        <begin position="173"/>
        <end position="194"/>
    </location>
</feature>
<dbReference type="AlphaFoldDB" id="A0A6J6GRS5"/>
<keyword evidence="4 7" id="KW-0812">Transmembrane</keyword>
<feature type="transmembrane region" description="Helical" evidence="7">
    <location>
        <begin position="300"/>
        <end position="322"/>
    </location>
</feature>
<evidence type="ECO:0000256" key="3">
    <source>
        <dbReference type="ARBA" id="ARBA00022679"/>
    </source>
</evidence>
<evidence type="ECO:0000313" key="8">
    <source>
        <dbReference type="EMBL" id="CAB4599438.1"/>
    </source>
</evidence>
<proteinExistence type="predicted"/>
<keyword evidence="5 7" id="KW-1133">Transmembrane helix</keyword>
<evidence type="ECO:0000256" key="6">
    <source>
        <dbReference type="ARBA" id="ARBA00023136"/>
    </source>
</evidence>
<sequence>MIQSSSGIAGPETTSRPGWLARNRVPALVVAALVGLRVVSIVVLLRSGVEEPFTILGGDARRYMEILDTPGTPYRDFPVEYPPLTLALVALIRQSTLLGTLTALAISQLALEIGTAAALWWGWGRRSSIAYLLLGTPMVLFPFPWVRIDFLSVFLVVMAFAAMRKGRQSLSGVAFAMSIFAKVWPVALLPVVVIRRQWRSAATIAVTGAAGLLAWVWWAGTDGLSQISSFRGANGWQIESIPGILFHIADPDATRVEQGAWRTGAEMYGWARTLLLVGTIVVVTWAWFRASRAAAGFRDIALEAYAPLACTLALLVLAPIISPQYILWIMPFAALAAANGDRLIGWLALAVSALTTFLIASIHAQTAGARWATYPVVARNALLVLTGIVVLQRLWRFRATSSV</sequence>